<accession>A0A9X9K2Z6</accession>
<dbReference type="RefSeq" id="YP_010755003.1">
    <property type="nucleotide sequence ID" value="NC_073466.1"/>
</dbReference>
<evidence type="ECO:0000313" key="1">
    <source>
        <dbReference type="EMBL" id="UYL87166.1"/>
    </source>
</evidence>
<reference evidence="1" key="1">
    <citation type="submission" date="2022-09" db="EMBL/GenBank/DDBJ databases">
        <authorList>
            <person name="Washington J.M."/>
            <person name="Situmorang M.A."/>
            <person name="Garlena R.A."/>
            <person name="Russell D.A."/>
            <person name="Jacobs-Sera D."/>
            <person name="Hatfull G.F."/>
        </authorList>
    </citation>
    <scope>NUCLEOTIDE SEQUENCE</scope>
</reference>
<name>A0A9X9K2Z6_9CAUD</name>
<dbReference type="Proteomes" id="UP001164797">
    <property type="component" value="Segment"/>
</dbReference>
<protein>
    <submittedName>
        <fullName evidence="1">Uncharacterized protein</fullName>
    </submittedName>
</protein>
<organism evidence="1 2">
    <name type="scientific">Microbacterium phage OscarSo</name>
    <dbReference type="NCBI Taxonomy" id="2985324"/>
    <lineage>
        <taxon>Viruses</taxon>
        <taxon>Duplodnaviria</taxon>
        <taxon>Heunggongvirae</taxon>
        <taxon>Uroviricota</taxon>
        <taxon>Caudoviricetes</taxon>
        <taxon>Oscarsovirus</taxon>
        <taxon>Oscarsovirus oscarso</taxon>
    </lineage>
</organism>
<evidence type="ECO:0000313" key="2">
    <source>
        <dbReference type="Proteomes" id="UP001164797"/>
    </source>
</evidence>
<sequence>MTGLDVDPSEVAAAMIAKALPGFESRVVPARDAVGIRGALPIGAEVSRETFFYPVYSFRPAYVDTLERDRLVRDETPAEREARHAEQRAALERELAPVVGPIVDKIRRLAIEAVGLEELIAERERRARIDGQRVGHELGFTAGKRAGRLEVLAEIAAAAEALAASASDEAEGLES</sequence>
<gene>
    <name evidence="1" type="primary">45</name>
    <name evidence="1" type="ORF">SEA_OSCARSO_45</name>
</gene>
<dbReference type="EMBL" id="OP434449">
    <property type="protein sequence ID" value="UYL87166.1"/>
    <property type="molecule type" value="Genomic_DNA"/>
</dbReference>
<keyword evidence="2" id="KW-1185">Reference proteome</keyword>
<proteinExistence type="predicted"/>
<dbReference type="KEGG" id="vg:80019609"/>
<dbReference type="GeneID" id="80019609"/>